<feature type="binding site" evidence="10">
    <location>
        <position position="237"/>
    </location>
    <ligand>
        <name>[4Fe-4S] cluster</name>
        <dbReference type="ChEBI" id="CHEBI:49883"/>
    </ligand>
</feature>
<evidence type="ECO:0000256" key="2">
    <source>
        <dbReference type="ARBA" id="ARBA00008169"/>
    </source>
</evidence>
<feature type="short sequence motif" description="Cx2C motif 2" evidence="10">
    <location>
        <begin position="248"/>
        <end position="251"/>
    </location>
</feature>
<dbReference type="GO" id="GO:0016226">
    <property type="term" value="P:iron-sulfur cluster assembly"/>
    <property type="evidence" value="ECO:0007669"/>
    <property type="project" value="UniProtKB-UniRule"/>
</dbReference>
<dbReference type="Pfam" id="PF20922">
    <property type="entry name" value="Anamorsin_N"/>
    <property type="match status" value="1"/>
</dbReference>
<keyword evidence="6 10" id="KW-0479">Metal-binding</keyword>
<dbReference type="GO" id="GO:0046872">
    <property type="term" value="F:metal ion binding"/>
    <property type="evidence" value="ECO:0007669"/>
    <property type="project" value="UniProtKB-KW"/>
</dbReference>
<dbReference type="OrthoDB" id="311633at2759"/>
<evidence type="ECO:0000259" key="11">
    <source>
        <dbReference type="Pfam" id="PF05093"/>
    </source>
</evidence>
<feature type="binding site" evidence="10">
    <location>
        <position position="240"/>
    </location>
    <ligand>
        <name>[4Fe-4S] cluster</name>
        <dbReference type="ChEBI" id="CHEBI:49883"/>
    </ligand>
</feature>
<feature type="binding site" evidence="10">
    <location>
        <position position="212"/>
    </location>
    <ligand>
        <name>[2Fe-2S] cluster</name>
        <dbReference type="ChEBI" id="CHEBI:190135"/>
    </ligand>
</feature>
<dbReference type="Gene3D" id="3.40.50.150">
    <property type="entry name" value="Vaccinia Virus protein VP39"/>
    <property type="match status" value="1"/>
</dbReference>
<feature type="domain" description="Anamorsin N-terminal" evidence="12">
    <location>
        <begin position="25"/>
        <end position="131"/>
    </location>
</feature>
<sequence>MDVVDMNPKALLLTDMVAVPIREVLSAVDEASSGLVAKDEVLVVTQCDSLKGKLPIRSASLDVFVSVVKAPEFFNEQWLEEIGRVMKPSGKVMVQLLLKFDQRSHQQYATLERKLLMAGFADVASVKSNAILDFNGSQAITIMCKKASWSMGSSFALKKERKAIPKLQIDDELDLIDEDSLLTEEDLKKPVLPADQDCGVGSSRKACKNCTCGRAEAEEKVQLGLTAEQINYPQSACGNCGLGDAFRCSGCPYKGLPLFMLGEKVVVYSKMFY</sequence>
<evidence type="ECO:0000256" key="4">
    <source>
        <dbReference type="ARBA" id="ARBA00022490"/>
    </source>
</evidence>
<organism evidence="13 14">
    <name type="scientific">Apostasia shenzhenica</name>
    <dbReference type="NCBI Taxonomy" id="1088818"/>
    <lineage>
        <taxon>Eukaryota</taxon>
        <taxon>Viridiplantae</taxon>
        <taxon>Streptophyta</taxon>
        <taxon>Embryophyta</taxon>
        <taxon>Tracheophyta</taxon>
        <taxon>Spermatophyta</taxon>
        <taxon>Magnoliopsida</taxon>
        <taxon>Liliopsida</taxon>
        <taxon>Asparagales</taxon>
        <taxon>Orchidaceae</taxon>
        <taxon>Apostasioideae</taxon>
        <taxon>Apostasia</taxon>
    </lineage>
</organism>
<dbReference type="InterPro" id="IPR049011">
    <property type="entry name" value="Anamorsin_N_metazoan"/>
</dbReference>
<evidence type="ECO:0000256" key="3">
    <source>
        <dbReference type="ARBA" id="ARBA00022485"/>
    </source>
</evidence>
<evidence type="ECO:0000256" key="10">
    <source>
        <dbReference type="HAMAP-Rule" id="MF_03115"/>
    </source>
</evidence>
<protein>
    <recommendedName>
        <fullName evidence="10">Anamorsin homolog</fullName>
    </recommendedName>
    <alternativeName>
        <fullName evidence="10">Fe-S cluster assembly protein DRE2 homolog</fullName>
    </alternativeName>
</protein>
<evidence type="ECO:0000256" key="5">
    <source>
        <dbReference type="ARBA" id="ARBA00022714"/>
    </source>
</evidence>
<evidence type="ECO:0000256" key="8">
    <source>
        <dbReference type="ARBA" id="ARBA00023014"/>
    </source>
</evidence>
<dbReference type="GO" id="GO:0009055">
    <property type="term" value="F:electron transfer activity"/>
    <property type="evidence" value="ECO:0007669"/>
    <property type="project" value="UniProtKB-UniRule"/>
</dbReference>
<feature type="binding site" evidence="10">
    <location>
        <position position="251"/>
    </location>
    <ligand>
        <name>[4Fe-4S] cluster</name>
        <dbReference type="ChEBI" id="CHEBI:49883"/>
    </ligand>
</feature>
<comment type="caution">
    <text evidence="10">Lacks conserved residue(s) required for the propagation of feature annotation.</text>
</comment>
<feature type="binding site" evidence="10">
    <location>
        <position position="207"/>
    </location>
    <ligand>
        <name>[2Fe-2S] cluster</name>
        <dbReference type="ChEBI" id="CHEBI:190135"/>
    </ligand>
</feature>
<dbReference type="InterPro" id="IPR007785">
    <property type="entry name" value="Anamorsin"/>
</dbReference>
<dbReference type="STRING" id="1088818.A0A2H9ZYU8"/>
<keyword evidence="5 10" id="KW-0001">2Fe-2S</keyword>
<feature type="domain" description="Anamorsin C-terminal" evidence="11">
    <location>
        <begin position="230"/>
        <end position="266"/>
    </location>
</feature>
<dbReference type="GO" id="GO:0005758">
    <property type="term" value="C:mitochondrial intermembrane space"/>
    <property type="evidence" value="ECO:0007669"/>
    <property type="project" value="UniProtKB-SubCell"/>
</dbReference>
<dbReference type="Proteomes" id="UP000236161">
    <property type="component" value="Unassembled WGS sequence"/>
</dbReference>
<evidence type="ECO:0000259" key="12">
    <source>
        <dbReference type="Pfam" id="PF20922"/>
    </source>
</evidence>
<feature type="binding site" evidence="10">
    <location>
        <position position="198"/>
    </location>
    <ligand>
        <name>[2Fe-2S] cluster</name>
        <dbReference type="ChEBI" id="CHEBI:190135"/>
    </ligand>
</feature>
<evidence type="ECO:0000313" key="14">
    <source>
        <dbReference type="Proteomes" id="UP000236161"/>
    </source>
</evidence>
<comment type="function">
    <text evidence="10">Component of the cytosolic iron-sulfur (Fe-S) protein assembly (CIA) machinery. Required for the maturation of extramitochondrial Fe-S proteins. Part of an electron transfer chain functioning in an early step of cytosolic Fe-S biogenesis, facilitating the de novo assembly of a [4Fe-4S] cluster on the cytosolic Fe-S scaffold complex. Electrons are transferred from NADPH via a FAD- and FMN-containing diflavin oxidoreductase. Together with the diflavin oxidoreductase, also required for the assembly of the diferric tyrosyl radical cofactor of ribonucleotide reductase (RNR), probably by providing electrons for reduction during radical cofactor maturation in the catalytic small subunit.</text>
</comment>
<evidence type="ECO:0000256" key="1">
    <source>
        <dbReference type="ARBA" id="ARBA00001966"/>
    </source>
</evidence>
<evidence type="ECO:0000256" key="7">
    <source>
        <dbReference type="ARBA" id="ARBA00023004"/>
    </source>
</evidence>
<dbReference type="GO" id="GO:0051537">
    <property type="term" value="F:2 iron, 2 sulfur cluster binding"/>
    <property type="evidence" value="ECO:0007669"/>
    <property type="project" value="UniProtKB-UniRule"/>
</dbReference>
<proteinExistence type="inferred from homology"/>
<keyword evidence="9 10" id="KW-0496">Mitochondrion</keyword>
<feature type="region of interest" description="Fe-S binding site B" evidence="10">
    <location>
        <begin position="237"/>
        <end position="251"/>
    </location>
</feature>
<evidence type="ECO:0000256" key="6">
    <source>
        <dbReference type="ARBA" id="ARBA00022723"/>
    </source>
</evidence>
<dbReference type="Pfam" id="PF05093">
    <property type="entry name" value="CIAPIN1"/>
    <property type="match status" value="1"/>
</dbReference>
<keyword evidence="7 10" id="KW-0408">Iron</keyword>
<dbReference type="InterPro" id="IPR029063">
    <property type="entry name" value="SAM-dependent_MTases_sf"/>
</dbReference>
<gene>
    <name evidence="13" type="ORF">AXF42_Ash019936</name>
</gene>
<comment type="subunit">
    <text evidence="10">Monomer.</text>
</comment>
<comment type="similarity">
    <text evidence="2 10">Belongs to the anamorsin family.</text>
</comment>
<keyword evidence="8 10" id="KW-0411">Iron-sulfur</keyword>
<keyword evidence="14" id="KW-1185">Reference proteome</keyword>
<dbReference type="AlphaFoldDB" id="A0A2H9ZYU8"/>
<feature type="binding site" evidence="10">
    <location>
        <position position="210"/>
    </location>
    <ligand>
        <name>[2Fe-2S] cluster</name>
        <dbReference type="ChEBI" id="CHEBI:190135"/>
    </ligand>
</feature>
<comment type="domain">
    <text evidence="10">The C-terminal domain binds 2 Fe-S clusters but is otherwise mostly in an intrinsically disordered conformation.</text>
</comment>
<evidence type="ECO:0000256" key="9">
    <source>
        <dbReference type="ARBA" id="ARBA00023128"/>
    </source>
</evidence>
<name>A0A2H9ZYU8_9ASPA</name>
<dbReference type="GO" id="GO:0051539">
    <property type="term" value="F:4 iron, 4 sulfur cluster binding"/>
    <property type="evidence" value="ECO:0007669"/>
    <property type="project" value="UniProtKB-KW"/>
</dbReference>
<dbReference type="PANTHER" id="PTHR13273:SF14">
    <property type="entry name" value="ANAMORSIN"/>
    <property type="match status" value="1"/>
</dbReference>
<feature type="short sequence motif" description="Cx2C motif 1" evidence="10">
    <location>
        <begin position="237"/>
        <end position="240"/>
    </location>
</feature>
<evidence type="ECO:0000313" key="13">
    <source>
        <dbReference type="EMBL" id="PKA48480.1"/>
    </source>
</evidence>
<feature type="binding site" evidence="10">
    <location>
        <position position="248"/>
    </location>
    <ligand>
        <name>[4Fe-4S] cluster</name>
        <dbReference type="ChEBI" id="CHEBI:49883"/>
    </ligand>
</feature>
<dbReference type="PANTHER" id="PTHR13273">
    <property type="entry name" value="ANAMORSIN"/>
    <property type="match status" value="1"/>
</dbReference>
<keyword evidence="3 10" id="KW-0004">4Fe-4S</keyword>
<dbReference type="EMBL" id="KZ452392">
    <property type="protein sequence ID" value="PKA48480.1"/>
    <property type="molecule type" value="Genomic_DNA"/>
</dbReference>
<comment type="cofactor">
    <cofactor evidence="10">
        <name>[2Fe-2S] cluster</name>
        <dbReference type="ChEBI" id="CHEBI:190135"/>
    </cofactor>
</comment>
<comment type="subcellular location">
    <subcellularLocation>
        <location evidence="10">Cytoplasm</location>
    </subcellularLocation>
    <subcellularLocation>
        <location evidence="10">Mitochondrion intermembrane space</location>
    </subcellularLocation>
</comment>
<dbReference type="HAMAP" id="MF_03115">
    <property type="entry name" value="Anamorsin"/>
    <property type="match status" value="1"/>
</dbReference>
<dbReference type="InterPro" id="IPR046408">
    <property type="entry name" value="CIAPIN1"/>
</dbReference>
<comment type="domain">
    <text evidence="10">The N-terminal domain has structural similarity with S-adenosyl-L-methionine-dependent methyltransferases, but does not bind S-adenosyl-L-methionine. It is required for correct assembly of the 2 Fe-S clusters.</text>
</comment>
<reference evidence="13 14" key="1">
    <citation type="journal article" date="2017" name="Nature">
        <title>The Apostasia genome and the evolution of orchids.</title>
        <authorList>
            <person name="Zhang G.Q."/>
            <person name="Liu K.W."/>
            <person name="Li Z."/>
            <person name="Lohaus R."/>
            <person name="Hsiao Y.Y."/>
            <person name="Niu S.C."/>
            <person name="Wang J.Y."/>
            <person name="Lin Y.C."/>
            <person name="Xu Q."/>
            <person name="Chen L.J."/>
            <person name="Yoshida K."/>
            <person name="Fujiwara S."/>
            <person name="Wang Z.W."/>
            <person name="Zhang Y.Q."/>
            <person name="Mitsuda N."/>
            <person name="Wang M."/>
            <person name="Liu G.H."/>
            <person name="Pecoraro L."/>
            <person name="Huang H.X."/>
            <person name="Xiao X.J."/>
            <person name="Lin M."/>
            <person name="Wu X.Y."/>
            <person name="Wu W.L."/>
            <person name="Chen Y.Y."/>
            <person name="Chang S.B."/>
            <person name="Sakamoto S."/>
            <person name="Ohme-Takagi M."/>
            <person name="Yagi M."/>
            <person name="Zeng S.J."/>
            <person name="Shen C.Y."/>
            <person name="Yeh C.M."/>
            <person name="Luo Y.B."/>
            <person name="Tsai W.C."/>
            <person name="Van de Peer Y."/>
            <person name="Liu Z.J."/>
        </authorList>
    </citation>
    <scope>NUCLEOTIDE SEQUENCE [LARGE SCALE GENOMIC DNA]</scope>
    <source>
        <strain evidence="14">cv. Shenzhen</strain>
        <tissue evidence="13">Stem</tissue>
    </source>
</reference>
<comment type="cofactor">
    <cofactor evidence="1 10">
        <name>[4Fe-4S] cluster</name>
        <dbReference type="ChEBI" id="CHEBI:49883"/>
    </cofactor>
</comment>
<accession>A0A2H9ZYU8</accession>
<keyword evidence="4 10" id="KW-0963">Cytoplasm</keyword>
<comment type="domain">
    <text evidence="10">The twin Cx2C motifs are involved in the recognition by the mitochondrial MIA40-ERV1 disulfide relay system. The formation of 2 disulfide bonds in the Cx2C motifs through dithiol/disulfide exchange reactions effectively traps the protein in the mitochondrial intermembrane space.</text>
</comment>